<dbReference type="Gene3D" id="2.130.10.10">
    <property type="entry name" value="YVTN repeat-like/Quinoprotein amine dehydrogenase"/>
    <property type="match status" value="2"/>
</dbReference>
<comment type="caution">
    <text evidence="4">The sequence shown here is derived from an EMBL/GenBank/DDBJ whole genome shotgun (WGS) entry which is preliminary data.</text>
</comment>
<dbReference type="PROSITE" id="PS00678">
    <property type="entry name" value="WD_REPEATS_1"/>
    <property type="match status" value="1"/>
</dbReference>
<proteinExistence type="predicted"/>
<dbReference type="Pfam" id="PF00400">
    <property type="entry name" value="WD40"/>
    <property type="match status" value="2"/>
</dbReference>
<sequence>MRVLNGHALRVSDVAFAPDGRSLASCSVDGTVRVWDVATGTGGVLVQVAERSEFEPRRAVRHGFDRLAFTGDGRYLVCRSATDGMELWDVGARYRRAELIRRGPAEYGSELAVTSRLIAANVWRAEPFGSELCLWDVSTLSAEVLFRTADADSFSGLAFDRSERFLATNAGVFDVTTGLRVLEVLLWGEVLRWSPDGTQIAGGSRGEGVQVIDADTGDPAASFPVPGDELPRLEFSARGEHLAVAANSAVQIWDTVNWTRRHEFAWEAGRLTCLAFSPDGHVAAAGTARGSIVLWDWDV</sequence>
<feature type="repeat" description="WD" evidence="3">
    <location>
        <begin position="4"/>
        <end position="40"/>
    </location>
</feature>
<name>A0ABU5F888_9BACT</name>
<dbReference type="InterPro" id="IPR019775">
    <property type="entry name" value="WD40_repeat_CS"/>
</dbReference>
<keyword evidence="1 3" id="KW-0853">WD repeat</keyword>
<dbReference type="EMBL" id="JAXBLV010000244">
    <property type="protein sequence ID" value="MDY3563551.1"/>
    <property type="molecule type" value="Genomic_DNA"/>
</dbReference>
<keyword evidence="5" id="KW-1185">Reference proteome</keyword>
<dbReference type="PROSITE" id="PS50082">
    <property type="entry name" value="WD_REPEATS_2"/>
    <property type="match status" value="2"/>
</dbReference>
<gene>
    <name evidence="4" type="ORF">R5W23_005165</name>
</gene>
<evidence type="ECO:0000256" key="1">
    <source>
        <dbReference type="ARBA" id="ARBA00022574"/>
    </source>
</evidence>
<dbReference type="SMART" id="SM00320">
    <property type="entry name" value="WD40"/>
    <property type="match status" value="4"/>
</dbReference>
<dbReference type="InterPro" id="IPR015943">
    <property type="entry name" value="WD40/YVTN_repeat-like_dom_sf"/>
</dbReference>
<accession>A0ABU5F888</accession>
<evidence type="ECO:0000256" key="3">
    <source>
        <dbReference type="PROSITE-ProRule" id="PRU00221"/>
    </source>
</evidence>
<feature type="repeat" description="WD" evidence="3">
    <location>
        <begin position="264"/>
        <end position="299"/>
    </location>
</feature>
<dbReference type="PANTHER" id="PTHR19879">
    <property type="entry name" value="TRANSCRIPTION INITIATION FACTOR TFIID"/>
    <property type="match status" value="1"/>
</dbReference>
<evidence type="ECO:0000256" key="2">
    <source>
        <dbReference type="ARBA" id="ARBA00022737"/>
    </source>
</evidence>
<dbReference type="PANTHER" id="PTHR19879:SF9">
    <property type="entry name" value="TRANSCRIPTION INITIATION FACTOR TFIID SUBUNIT 5"/>
    <property type="match status" value="1"/>
</dbReference>
<keyword evidence="2" id="KW-0677">Repeat</keyword>
<evidence type="ECO:0000313" key="4">
    <source>
        <dbReference type="EMBL" id="MDY3563551.1"/>
    </source>
</evidence>
<dbReference type="InterPro" id="IPR011047">
    <property type="entry name" value="Quinoprotein_ADH-like_sf"/>
</dbReference>
<reference evidence="5" key="1">
    <citation type="journal article" date="2023" name="Mar. Drugs">
        <title>Gemmata algarum, a Novel Planctomycete Isolated from an Algal Mat, Displays Antimicrobial Activity.</title>
        <authorList>
            <person name="Kumar G."/>
            <person name="Kallscheuer N."/>
            <person name="Kashif M."/>
            <person name="Ahamad S."/>
            <person name="Jagadeeshwari U."/>
            <person name="Pannikurungottu S."/>
            <person name="Haufschild T."/>
            <person name="Kabuu M."/>
            <person name="Sasikala C."/>
            <person name="Jogler C."/>
            <person name="Ramana C."/>
        </authorList>
    </citation>
    <scope>NUCLEOTIDE SEQUENCE [LARGE SCALE GENOMIC DNA]</scope>
    <source>
        <strain evidence="5">JC673</strain>
    </source>
</reference>
<dbReference type="InterPro" id="IPR001680">
    <property type="entry name" value="WD40_rpt"/>
</dbReference>
<dbReference type="RefSeq" id="WP_320689730.1">
    <property type="nucleotide sequence ID" value="NZ_JAXBLV010000244.1"/>
</dbReference>
<dbReference type="PROSITE" id="PS50294">
    <property type="entry name" value="WD_REPEATS_REGION"/>
    <property type="match status" value="2"/>
</dbReference>
<dbReference type="SUPFAM" id="SSF50998">
    <property type="entry name" value="Quinoprotein alcohol dehydrogenase-like"/>
    <property type="match status" value="1"/>
</dbReference>
<evidence type="ECO:0008006" key="6">
    <source>
        <dbReference type="Google" id="ProtNLM"/>
    </source>
</evidence>
<dbReference type="Proteomes" id="UP001272242">
    <property type="component" value="Unassembled WGS sequence"/>
</dbReference>
<organism evidence="4 5">
    <name type="scientific">Gemmata algarum</name>
    <dbReference type="NCBI Taxonomy" id="2975278"/>
    <lineage>
        <taxon>Bacteria</taxon>
        <taxon>Pseudomonadati</taxon>
        <taxon>Planctomycetota</taxon>
        <taxon>Planctomycetia</taxon>
        <taxon>Gemmatales</taxon>
        <taxon>Gemmataceae</taxon>
        <taxon>Gemmata</taxon>
    </lineage>
</organism>
<evidence type="ECO:0000313" key="5">
    <source>
        <dbReference type="Proteomes" id="UP001272242"/>
    </source>
</evidence>
<protein>
    <recommendedName>
        <fullName evidence="6">WD40 repeat domain-containing protein</fullName>
    </recommendedName>
</protein>